<dbReference type="EMBL" id="CP036280">
    <property type="protein sequence ID" value="QDU70355.1"/>
    <property type="molecule type" value="Genomic_DNA"/>
</dbReference>
<comment type="cofactor">
    <cofactor evidence="1">
        <name>dipyrromethane</name>
        <dbReference type="ChEBI" id="CHEBI:60342"/>
    </cofactor>
</comment>
<dbReference type="RefSeq" id="WP_236254529.1">
    <property type="nucleotide sequence ID" value="NZ_CP036280.1"/>
</dbReference>
<comment type="similarity">
    <text evidence="4">Belongs to the HMBS family.</text>
</comment>
<proteinExistence type="inferred from homology"/>
<evidence type="ECO:0000313" key="13">
    <source>
        <dbReference type="Proteomes" id="UP000320386"/>
    </source>
</evidence>
<comment type="catalytic activity">
    <reaction evidence="8">
        <text>4 porphobilinogen + H2O = hydroxymethylbilane + 4 NH4(+)</text>
        <dbReference type="Rhea" id="RHEA:13185"/>
        <dbReference type="ChEBI" id="CHEBI:15377"/>
        <dbReference type="ChEBI" id="CHEBI:28938"/>
        <dbReference type="ChEBI" id="CHEBI:57845"/>
        <dbReference type="ChEBI" id="CHEBI:58126"/>
        <dbReference type="EC" id="2.5.1.61"/>
    </reaction>
</comment>
<evidence type="ECO:0000259" key="10">
    <source>
        <dbReference type="Pfam" id="PF01379"/>
    </source>
</evidence>
<dbReference type="GO" id="GO:0005737">
    <property type="term" value="C:cytoplasm"/>
    <property type="evidence" value="ECO:0007669"/>
    <property type="project" value="UniProtKB-UniRule"/>
</dbReference>
<dbReference type="InterPro" id="IPR022417">
    <property type="entry name" value="Porphobilin_deaminase_N"/>
</dbReference>
<evidence type="ECO:0000256" key="6">
    <source>
        <dbReference type="ARBA" id="ARBA00022679"/>
    </source>
</evidence>
<dbReference type="KEGG" id="mcad:Pan265_01810"/>
<dbReference type="PANTHER" id="PTHR11557:SF0">
    <property type="entry name" value="PORPHOBILINOGEN DEAMINASE"/>
    <property type="match status" value="1"/>
</dbReference>
<accession>A0A518BTR6</accession>
<dbReference type="InterPro" id="IPR000860">
    <property type="entry name" value="HemC"/>
</dbReference>
<evidence type="ECO:0000256" key="9">
    <source>
        <dbReference type="NCBIfam" id="TIGR00212"/>
    </source>
</evidence>
<sequence>MRRSRKPIVIASRSSALARVQAERVGAALGRLHPSLRIEYLWIESQGDKMVDKPLHDVGGKGLFTRAVDNAVLEGNADLSVHSLKDLSATETQGLTIAAVPKRNDVRDTLVSAEGYASIDALPERVAVGTASPRRKAQLLRKRPDIEISILRGNVPTRLERVMEGRDGFGATIMAVAGLKRLGLTEHLRFPIDTDTMLPAACQGALALVCRSDDHVTLTRCLPLNHAVSAAEVHAERELLRHLHADCHHPIAVLAEQTVPDHFRFRAEVLSPDGAVSLSIDERATTKSLRRVVQKSAARLLERGADRLLGRDSFPLPNEASPAG</sequence>
<dbReference type="PIRSF" id="PIRSF001438">
    <property type="entry name" value="4pyrrol_synth_OHMeBilane_synth"/>
    <property type="match status" value="1"/>
</dbReference>
<dbReference type="Proteomes" id="UP000320386">
    <property type="component" value="Chromosome"/>
</dbReference>
<dbReference type="Gene3D" id="3.30.160.40">
    <property type="entry name" value="Porphobilinogen deaminase, C-terminal domain"/>
    <property type="match status" value="1"/>
</dbReference>
<dbReference type="InterPro" id="IPR022418">
    <property type="entry name" value="Porphobilinogen_deaminase_C"/>
</dbReference>
<dbReference type="PANTHER" id="PTHR11557">
    <property type="entry name" value="PORPHOBILINOGEN DEAMINASE"/>
    <property type="match status" value="1"/>
</dbReference>
<dbReference type="Pfam" id="PF01379">
    <property type="entry name" value="Porphobil_deam"/>
    <property type="match status" value="1"/>
</dbReference>
<comment type="function">
    <text evidence="2">Tetrapolymerization of the monopyrrole PBG into the hydroxymethylbilane pre-uroporphyrinogen in several discrete steps.</text>
</comment>
<dbReference type="SUPFAM" id="SSF54782">
    <property type="entry name" value="Porphobilinogen deaminase (hydroxymethylbilane synthase), C-terminal domain"/>
    <property type="match status" value="1"/>
</dbReference>
<feature type="domain" description="Porphobilinogen deaminase C-terminal" evidence="11">
    <location>
        <begin position="231"/>
        <end position="300"/>
    </location>
</feature>
<organism evidence="12 13">
    <name type="scientific">Mucisphaera calidilacus</name>
    <dbReference type="NCBI Taxonomy" id="2527982"/>
    <lineage>
        <taxon>Bacteria</taxon>
        <taxon>Pseudomonadati</taxon>
        <taxon>Planctomycetota</taxon>
        <taxon>Phycisphaerae</taxon>
        <taxon>Phycisphaerales</taxon>
        <taxon>Phycisphaeraceae</taxon>
        <taxon>Mucisphaera</taxon>
    </lineage>
</organism>
<evidence type="ECO:0000259" key="11">
    <source>
        <dbReference type="Pfam" id="PF03900"/>
    </source>
</evidence>
<dbReference type="InterPro" id="IPR036803">
    <property type="entry name" value="Porphobilinogen_deaminase_C_sf"/>
</dbReference>
<dbReference type="Pfam" id="PF03900">
    <property type="entry name" value="Porphobil_deamC"/>
    <property type="match status" value="1"/>
</dbReference>
<dbReference type="GO" id="GO:0006783">
    <property type="term" value="P:heme biosynthetic process"/>
    <property type="evidence" value="ECO:0007669"/>
    <property type="project" value="TreeGrafter"/>
</dbReference>
<dbReference type="GO" id="GO:0004418">
    <property type="term" value="F:hydroxymethylbilane synthase activity"/>
    <property type="evidence" value="ECO:0007669"/>
    <property type="project" value="UniProtKB-UniRule"/>
</dbReference>
<gene>
    <name evidence="12" type="primary">hemC</name>
    <name evidence="12" type="ORF">Pan265_01810</name>
</gene>
<dbReference type="FunFam" id="3.40.190.10:FF:000005">
    <property type="entry name" value="Porphobilinogen deaminase"/>
    <property type="match status" value="1"/>
</dbReference>
<dbReference type="Gene3D" id="3.40.190.10">
    <property type="entry name" value="Periplasmic binding protein-like II"/>
    <property type="match status" value="2"/>
</dbReference>
<evidence type="ECO:0000256" key="2">
    <source>
        <dbReference type="ARBA" id="ARBA00002869"/>
    </source>
</evidence>
<reference evidence="12 13" key="1">
    <citation type="submission" date="2019-02" db="EMBL/GenBank/DDBJ databases">
        <title>Deep-cultivation of Planctomycetes and their phenomic and genomic characterization uncovers novel biology.</title>
        <authorList>
            <person name="Wiegand S."/>
            <person name="Jogler M."/>
            <person name="Boedeker C."/>
            <person name="Pinto D."/>
            <person name="Vollmers J."/>
            <person name="Rivas-Marin E."/>
            <person name="Kohn T."/>
            <person name="Peeters S.H."/>
            <person name="Heuer A."/>
            <person name="Rast P."/>
            <person name="Oberbeckmann S."/>
            <person name="Bunk B."/>
            <person name="Jeske O."/>
            <person name="Meyerdierks A."/>
            <person name="Storesund J.E."/>
            <person name="Kallscheuer N."/>
            <person name="Luecker S."/>
            <person name="Lage O.M."/>
            <person name="Pohl T."/>
            <person name="Merkel B.J."/>
            <person name="Hornburger P."/>
            <person name="Mueller R.-W."/>
            <person name="Bruemmer F."/>
            <person name="Labrenz M."/>
            <person name="Spormann A.M."/>
            <person name="Op den Camp H."/>
            <person name="Overmann J."/>
            <person name="Amann R."/>
            <person name="Jetten M.S.M."/>
            <person name="Mascher T."/>
            <person name="Medema M.H."/>
            <person name="Devos D.P."/>
            <person name="Kaster A.-K."/>
            <person name="Ovreas L."/>
            <person name="Rohde M."/>
            <person name="Galperin M.Y."/>
            <person name="Jogler C."/>
        </authorList>
    </citation>
    <scope>NUCLEOTIDE SEQUENCE [LARGE SCALE GENOMIC DNA]</scope>
    <source>
        <strain evidence="12 13">Pan265</strain>
    </source>
</reference>
<evidence type="ECO:0000313" key="12">
    <source>
        <dbReference type="EMBL" id="QDU70355.1"/>
    </source>
</evidence>
<name>A0A518BTR6_9BACT</name>
<evidence type="ECO:0000256" key="5">
    <source>
        <dbReference type="ARBA" id="ARBA00011245"/>
    </source>
</evidence>
<dbReference type="NCBIfam" id="TIGR00212">
    <property type="entry name" value="hemC"/>
    <property type="match status" value="1"/>
</dbReference>
<evidence type="ECO:0000256" key="4">
    <source>
        <dbReference type="ARBA" id="ARBA00005638"/>
    </source>
</evidence>
<protein>
    <recommendedName>
        <fullName evidence="9">Hydroxymethylbilane synthase</fullName>
        <ecNumber evidence="9">2.5.1.61</ecNumber>
    </recommendedName>
</protein>
<feature type="domain" description="Porphobilinogen deaminase N-terminal" evidence="10">
    <location>
        <begin position="8"/>
        <end position="217"/>
    </location>
</feature>
<dbReference type="PRINTS" id="PR00151">
    <property type="entry name" value="PORPHBDMNASE"/>
</dbReference>
<comment type="pathway">
    <text evidence="3">Porphyrin-containing compound metabolism; protoporphyrin-IX biosynthesis; coproporphyrinogen-III from 5-aminolevulinate: step 2/4.</text>
</comment>
<evidence type="ECO:0000256" key="8">
    <source>
        <dbReference type="ARBA" id="ARBA00048169"/>
    </source>
</evidence>
<evidence type="ECO:0000256" key="7">
    <source>
        <dbReference type="ARBA" id="ARBA00023244"/>
    </source>
</evidence>
<dbReference type="AlphaFoldDB" id="A0A518BTR6"/>
<keyword evidence="6 12" id="KW-0808">Transferase</keyword>
<evidence type="ECO:0000256" key="1">
    <source>
        <dbReference type="ARBA" id="ARBA00001916"/>
    </source>
</evidence>
<dbReference type="SUPFAM" id="SSF53850">
    <property type="entry name" value="Periplasmic binding protein-like II"/>
    <property type="match status" value="1"/>
</dbReference>
<evidence type="ECO:0000256" key="3">
    <source>
        <dbReference type="ARBA" id="ARBA00004735"/>
    </source>
</evidence>
<keyword evidence="7" id="KW-0627">Porphyrin biosynthesis</keyword>
<keyword evidence="13" id="KW-1185">Reference proteome</keyword>
<dbReference type="EC" id="2.5.1.61" evidence="9"/>
<comment type="subunit">
    <text evidence="5">Monomer.</text>
</comment>